<dbReference type="InterPro" id="IPR029058">
    <property type="entry name" value="AB_hydrolase_fold"/>
</dbReference>
<dbReference type="OrthoDB" id="9762420at2"/>
<dbReference type="Proteomes" id="UP000191980">
    <property type="component" value="Unassembled WGS sequence"/>
</dbReference>
<dbReference type="Pfam" id="PF26363">
    <property type="entry name" value="Phospholipase-like"/>
    <property type="match status" value="1"/>
</dbReference>
<dbReference type="GO" id="GO:0006629">
    <property type="term" value="P:lipid metabolic process"/>
    <property type="evidence" value="ECO:0007669"/>
    <property type="project" value="InterPro"/>
</dbReference>
<accession>A0A1V8M726</accession>
<dbReference type="STRING" id="1420851.AU255_05735"/>
<protein>
    <submittedName>
        <fullName evidence="1">Uncharacterized protein</fullName>
    </submittedName>
</protein>
<evidence type="ECO:0000313" key="1">
    <source>
        <dbReference type="EMBL" id="OQK17380.1"/>
    </source>
</evidence>
<name>A0A1V8M726_9GAMM</name>
<dbReference type="RefSeq" id="WP_080521991.1">
    <property type="nucleotide sequence ID" value="NZ_LPUF01000001.1"/>
</dbReference>
<evidence type="ECO:0000313" key="2">
    <source>
        <dbReference type="Proteomes" id="UP000191980"/>
    </source>
</evidence>
<organism evidence="1 2">
    <name type="scientific">Methyloprofundus sedimenti</name>
    <dbReference type="NCBI Taxonomy" id="1420851"/>
    <lineage>
        <taxon>Bacteria</taxon>
        <taxon>Pseudomonadati</taxon>
        <taxon>Pseudomonadota</taxon>
        <taxon>Gammaproteobacteria</taxon>
        <taxon>Methylococcales</taxon>
        <taxon>Methylococcaceae</taxon>
        <taxon>Methyloprofundus</taxon>
    </lineage>
</organism>
<keyword evidence="2" id="KW-1185">Reference proteome</keyword>
<dbReference type="AlphaFoldDB" id="A0A1V8M726"/>
<reference evidence="1 2" key="1">
    <citation type="submission" date="2015-12" db="EMBL/GenBank/DDBJ databases">
        <authorList>
            <person name="Shamseldin A."/>
            <person name="Moawad H."/>
            <person name="Abd El-Rahim W.M."/>
            <person name="Sadowsky M.J."/>
        </authorList>
    </citation>
    <scope>NUCLEOTIDE SEQUENCE [LARGE SCALE GENOMIC DNA]</scope>
    <source>
        <strain evidence="1 2">WF1</strain>
    </source>
</reference>
<comment type="caution">
    <text evidence="1">The sequence shown here is derived from an EMBL/GenBank/DDBJ whole genome shotgun (WGS) entry which is preliminary data.</text>
</comment>
<proteinExistence type="predicted"/>
<gene>
    <name evidence="1" type="ORF">AU255_05735</name>
</gene>
<sequence length="319" mass="36944">MTKETTAFFNNFFDQAHDEVLVREPGKRKFSPAIKVSRLAGTLWEYAVQCENVYIRDWKAESDNEPLDEDRVLRIPQASPEAFQTACNAKERVLLPLPSTWTMWDDFPSQELIIKARDKGLYVEVWEKNTDPKIISVVFRGTEFKSLRDWITNLRWFLLFVPWHRDQYTLVAEEVGKELATALVKRQLHDREIKLFACGHSLGGGLAQHLAYSFPAMDEQGKFIPRLSHVYAFNPSPVTGWFSVQDKKQRDLNAADLTIDRIFEHGEVLAYARLALSYVNPPSEKNPAIRELRFNFLKSGNIIKSHTMRLMACRLIEHM</sequence>
<dbReference type="EMBL" id="LPUF01000001">
    <property type="protein sequence ID" value="OQK17380.1"/>
    <property type="molecule type" value="Genomic_DNA"/>
</dbReference>
<dbReference type="SUPFAM" id="SSF53474">
    <property type="entry name" value="alpha/beta-Hydrolases"/>
    <property type="match status" value="1"/>
</dbReference>
<dbReference type="Gene3D" id="3.40.50.1820">
    <property type="entry name" value="alpha/beta hydrolase"/>
    <property type="match status" value="1"/>
</dbReference>